<dbReference type="CDD" id="cd10017">
    <property type="entry name" value="B3_DNA"/>
    <property type="match status" value="1"/>
</dbReference>
<keyword evidence="4" id="KW-0804">Transcription</keyword>
<keyword evidence="5" id="KW-0539">Nucleus</keyword>
<dbReference type="OrthoDB" id="1666376at2759"/>
<evidence type="ECO:0000313" key="10">
    <source>
        <dbReference type="Proteomes" id="UP000006038"/>
    </source>
</evidence>
<feature type="region of interest" description="Disordered" evidence="7">
    <location>
        <begin position="406"/>
        <end position="447"/>
    </location>
</feature>
<feature type="coiled-coil region" evidence="6">
    <location>
        <begin position="584"/>
        <end position="653"/>
    </location>
</feature>
<reference evidence="9" key="2">
    <citation type="submission" date="2013-04" db="UniProtKB">
        <authorList>
            <consortium name="EnsemblPlants"/>
        </authorList>
    </citation>
    <scope>IDENTIFICATION</scope>
</reference>
<dbReference type="SMART" id="SM01019">
    <property type="entry name" value="B3"/>
    <property type="match status" value="1"/>
</dbReference>
<dbReference type="GO" id="GO:0005634">
    <property type="term" value="C:nucleus"/>
    <property type="evidence" value="ECO:0007669"/>
    <property type="project" value="UniProtKB-SubCell"/>
</dbReference>
<dbReference type="InterPro" id="IPR003340">
    <property type="entry name" value="B3_DNA-bd"/>
</dbReference>
<dbReference type="InterPro" id="IPR050655">
    <property type="entry name" value="Plant_B3_domain"/>
</dbReference>
<dbReference type="GeneID" id="102720941"/>
<dbReference type="SUPFAM" id="SSF101936">
    <property type="entry name" value="DNA-binding pseudobarrel domain"/>
    <property type="match status" value="1"/>
</dbReference>
<evidence type="ECO:0000256" key="7">
    <source>
        <dbReference type="SAM" id="MobiDB-lite"/>
    </source>
</evidence>
<proteinExistence type="predicted"/>
<dbReference type="OMA" id="HANNTCN"/>
<dbReference type="AlphaFoldDB" id="J3L3M6"/>
<feature type="region of interest" description="Disordered" evidence="7">
    <location>
        <begin position="330"/>
        <end position="374"/>
    </location>
</feature>
<dbReference type="HOGENOM" id="CLU_354257_0_0_1"/>
<feature type="compositionally biased region" description="Basic and acidic residues" evidence="7">
    <location>
        <begin position="352"/>
        <end position="364"/>
    </location>
</feature>
<name>J3L3M6_ORYBR</name>
<evidence type="ECO:0000256" key="5">
    <source>
        <dbReference type="ARBA" id="ARBA00023242"/>
    </source>
</evidence>
<feature type="compositionally biased region" description="Polar residues" evidence="7">
    <location>
        <begin position="417"/>
        <end position="432"/>
    </location>
</feature>
<gene>
    <name evidence="9" type="primary">LOC102720941</name>
</gene>
<sequence>MAGVRRHHFIKVMVGEFARRLEIPQDFLIHIPEVASSTSDTSLPSSAKGTLQNSEGKSWPVELERLDRRVFLTTGWAKFVEDTSLRAYEFLLFRYDENMHFMVLPFGLNACEKVIQSSGSPEGKLPGDIFCCSKRGRDGDKLTEATYSLTPSHSQVVTLQRSAQGHEHISSQSFPDQHEVCGSKDGLDEHLSLKGAIEDDKTNTVAEVMRTLDVDKVTVELFCAMLIFYKWNVDAVAEDLYICRGKPQIQNVFLKNKLLFQFDIVKRKLQNFFLPDDYCSSPILESEKRSLEEPKLSNQPLQCDSTAVKCRLIDEHDLCNFSQNKRRKRGSFCSHETPRRSPRLARQNNSRDNAKDTSKERSEEQQPSPASTIDQAEGIAEQAWLCHDKMVNGSLFQDSEKVNPVHGDVGLCEEPQHSQGENEGNLDQVNNKETGEEQTERNAVDTSESFTRRGCIESLPASCEVPECSKINELCFTWMPDEHVNSLEKVLLDIQRDNFMKTISHVQGIIRNHPIDILTADVITAVVQKEILKWDYCLKDRDAQRIVNALLEHAKKIKDMHNFNSEMRKEEFSTKLQIQLKWQLKELETAYTSLELDYKKATIDDNIAFSILHEQKKKLQNLKGEITGQQQSLEMKKDEMQKLAHQIADYEIVFQKSLMERLRIKEVMKSYEQTLAEVNVRLTSAEVGSIDVEALVKAEMDNMTKEIEMSKESVLNITFKK</sequence>
<evidence type="ECO:0000313" key="9">
    <source>
        <dbReference type="EnsemblPlants" id="OB01G38320.1"/>
    </source>
</evidence>
<dbReference type="GO" id="GO:0003677">
    <property type="term" value="F:DNA binding"/>
    <property type="evidence" value="ECO:0007669"/>
    <property type="project" value="UniProtKB-KW"/>
</dbReference>
<feature type="compositionally biased region" description="Polar residues" evidence="7">
    <location>
        <begin position="365"/>
        <end position="374"/>
    </location>
</feature>
<evidence type="ECO:0000256" key="6">
    <source>
        <dbReference type="SAM" id="Coils"/>
    </source>
</evidence>
<organism evidence="9">
    <name type="scientific">Oryza brachyantha</name>
    <name type="common">malo sina</name>
    <dbReference type="NCBI Taxonomy" id="4533"/>
    <lineage>
        <taxon>Eukaryota</taxon>
        <taxon>Viridiplantae</taxon>
        <taxon>Streptophyta</taxon>
        <taxon>Embryophyta</taxon>
        <taxon>Tracheophyta</taxon>
        <taxon>Spermatophyta</taxon>
        <taxon>Magnoliopsida</taxon>
        <taxon>Liliopsida</taxon>
        <taxon>Poales</taxon>
        <taxon>Poaceae</taxon>
        <taxon>BOP clade</taxon>
        <taxon>Oryzoideae</taxon>
        <taxon>Oryzeae</taxon>
        <taxon>Oryzinae</taxon>
        <taxon>Oryza</taxon>
    </lineage>
</organism>
<accession>J3L3M6</accession>
<evidence type="ECO:0000256" key="4">
    <source>
        <dbReference type="ARBA" id="ARBA00023163"/>
    </source>
</evidence>
<dbReference type="RefSeq" id="XP_006646276.1">
    <property type="nucleotide sequence ID" value="XM_006646213.3"/>
</dbReference>
<dbReference type="Proteomes" id="UP000006038">
    <property type="component" value="Chromosome 1"/>
</dbReference>
<keyword evidence="10" id="KW-1185">Reference proteome</keyword>
<evidence type="ECO:0000256" key="2">
    <source>
        <dbReference type="ARBA" id="ARBA00023015"/>
    </source>
</evidence>
<dbReference type="Gene3D" id="2.40.330.10">
    <property type="entry name" value="DNA-binding pseudobarrel domain"/>
    <property type="match status" value="1"/>
</dbReference>
<dbReference type="PANTHER" id="PTHR31920">
    <property type="entry name" value="B3 DOMAIN-CONTAINING"/>
    <property type="match status" value="1"/>
</dbReference>
<keyword evidence="3" id="KW-0238">DNA-binding</keyword>
<feature type="compositionally biased region" description="Basic and acidic residues" evidence="7">
    <location>
        <begin position="433"/>
        <end position="443"/>
    </location>
</feature>
<evidence type="ECO:0000256" key="1">
    <source>
        <dbReference type="ARBA" id="ARBA00004123"/>
    </source>
</evidence>
<evidence type="ECO:0000256" key="3">
    <source>
        <dbReference type="ARBA" id="ARBA00023125"/>
    </source>
</evidence>
<dbReference type="InterPro" id="IPR015300">
    <property type="entry name" value="DNA-bd_pseudobarrel_sf"/>
</dbReference>
<reference evidence="9" key="1">
    <citation type="journal article" date="2013" name="Nat. Commun.">
        <title>Whole-genome sequencing of Oryza brachyantha reveals mechanisms underlying Oryza genome evolution.</title>
        <authorList>
            <person name="Chen J."/>
            <person name="Huang Q."/>
            <person name="Gao D."/>
            <person name="Wang J."/>
            <person name="Lang Y."/>
            <person name="Liu T."/>
            <person name="Li B."/>
            <person name="Bai Z."/>
            <person name="Luis Goicoechea J."/>
            <person name="Liang C."/>
            <person name="Chen C."/>
            <person name="Zhang W."/>
            <person name="Sun S."/>
            <person name="Liao Y."/>
            <person name="Zhang X."/>
            <person name="Yang L."/>
            <person name="Song C."/>
            <person name="Wang M."/>
            <person name="Shi J."/>
            <person name="Liu G."/>
            <person name="Liu J."/>
            <person name="Zhou H."/>
            <person name="Zhou W."/>
            <person name="Yu Q."/>
            <person name="An N."/>
            <person name="Chen Y."/>
            <person name="Cai Q."/>
            <person name="Wang B."/>
            <person name="Liu B."/>
            <person name="Min J."/>
            <person name="Huang Y."/>
            <person name="Wu H."/>
            <person name="Li Z."/>
            <person name="Zhang Y."/>
            <person name="Yin Y."/>
            <person name="Song W."/>
            <person name="Jiang J."/>
            <person name="Jackson S.A."/>
            <person name="Wing R.A."/>
            <person name="Wang J."/>
            <person name="Chen M."/>
        </authorList>
    </citation>
    <scope>NUCLEOTIDE SEQUENCE [LARGE SCALE GENOMIC DNA]</scope>
    <source>
        <strain evidence="9">cv. IRGC 101232</strain>
    </source>
</reference>
<dbReference type="Gramene" id="OB01G38320.1">
    <property type="protein sequence ID" value="OB01G38320.1"/>
    <property type="gene ID" value="OB01G38320"/>
</dbReference>
<dbReference type="EnsemblPlants" id="OB01G38320.1">
    <property type="protein sequence ID" value="OB01G38320.1"/>
    <property type="gene ID" value="OB01G38320"/>
</dbReference>
<dbReference type="PROSITE" id="PS50863">
    <property type="entry name" value="B3"/>
    <property type="match status" value="1"/>
</dbReference>
<keyword evidence="6" id="KW-0175">Coiled coil</keyword>
<evidence type="ECO:0000259" key="8">
    <source>
        <dbReference type="PROSITE" id="PS50863"/>
    </source>
</evidence>
<dbReference type="eggNOG" id="ENOG502SYBV">
    <property type="taxonomic scope" value="Eukaryota"/>
</dbReference>
<protein>
    <recommendedName>
        <fullName evidence="8">TF-B3 domain-containing protein</fullName>
    </recommendedName>
</protein>
<keyword evidence="2" id="KW-0805">Transcription regulation</keyword>
<feature type="domain" description="TF-B3" evidence="8">
    <location>
        <begin position="6"/>
        <end position="109"/>
    </location>
</feature>
<dbReference type="Pfam" id="PF02362">
    <property type="entry name" value="B3"/>
    <property type="match status" value="1"/>
</dbReference>
<comment type="subcellular location">
    <subcellularLocation>
        <location evidence="1">Nucleus</location>
    </subcellularLocation>
</comment>
<dbReference type="PANTHER" id="PTHR31920:SF122">
    <property type="entry name" value="B3 DOMAIN-CONTAINING PROTEIN REM23"/>
    <property type="match status" value="1"/>
</dbReference>
<dbReference type="KEGG" id="obr:102720941"/>
<dbReference type="STRING" id="4533.J3L3M6"/>